<comment type="subcellular location">
    <subcellularLocation>
        <location evidence="2">Cell inner membrane</location>
    </subcellularLocation>
</comment>
<evidence type="ECO:0000256" key="2">
    <source>
        <dbReference type="ARBA" id="ARBA00004533"/>
    </source>
</evidence>
<dbReference type="GO" id="GO:1902201">
    <property type="term" value="P:negative regulation of bacterial-type flagellum-dependent cell motility"/>
    <property type="evidence" value="ECO:0007669"/>
    <property type="project" value="TreeGrafter"/>
</dbReference>
<keyword evidence="5" id="KW-0175">Coiled coil</keyword>
<comment type="cofactor">
    <cofactor evidence="1">
        <name>Mg(2+)</name>
        <dbReference type="ChEBI" id="CHEBI:18420"/>
    </cofactor>
</comment>
<dbReference type="FunFam" id="3.30.70.270:FF:000001">
    <property type="entry name" value="Diguanylate cyclase domain protein"/>
    <property type="match status" value="1"/>
</dbReference>
<proteinExistence type="predicted"/>
<dbReference type="Gene3D" id="3.30.450.40">
    <property type="match status" value="1"/>
</dbReference>
<dbReference type="InterPro" id="IPR035965">
    <property type="entry name" value="PAS-like_dom_sf"/>
</dbReference>
<dbReference type="Pfam" id="PF13188">
    <property type="entry name" value="PAS_8"/>
    <property type="match status" value="1"/>
</dbReference>
<dbReference type="GO" id="GO:0052621">
    <property type="term" value="F:diguanylate cyclase activity"/>
    <property type="evidence" value="ECO:0007669"/>
    <property type="project" value="UniProtKB-EC"/>
</dbReference>
<sequence length="695" mass="77334">MSVRFADLVDLEDLQKMMLSLYNITGIPHGLVDNGNTVLCEIGWQEACRVFHRGDAVAAARCKASNLELNRLLQAGNSVGHCCLNGLMDFAVPIVVEGQHLASIVVGQVLNEPPNLEFFRQQARALGFEEEPYLAAIQKIPVIPRPQLESIMTLYANAARMLADKGLALWRLKQAEQQLAQANARLKQQVEAQTHELAEKNQRLQADIVLCGRIESELRHQQDKLQALLDASPVGVSWSSLDGQIEYVNRKFTELFGYRLGELPTVKDWYRQVCPDPQVQQNLIKPWVIQVGAAHKSGESVPPLDTLVTCKDGSQRRMLITTSWVGDRLLANFSDITPRWQVEQREKRREQTLELIAKGYPLSRVLESIVQGVEIESPSSRCSILLLDKDGQHLTLGAAPNLPEAYNQIVDGVAIGPQVGSCGTAAYLRQRVVVADIAHDPLWGGRFRRMALDSGLRACWSEPIFSSDGQVLGTFAIYHSQTCAPTAEDIIQIGHAANLASIALEHDLARRRLEYQAHMDFLTGVANRRYFVQTAEAEVARSQRYARPLSLLMLDVDFFKQVNDRYGHKAGDWVLQHLTQLLQQGLRSADLLGRLGGEEFAILLPETAEMQAIEVAERLRRAVSEDLIHLEGVERFSISLSIGVTTLVEGDQGLDEPLRRADKALYTAKRTGRNKVCVSTQTQENRVKAPCAGDV</sequence>
<dbReference type="Pfam" id="PF13185">
    <property type="entry name" value="GAF_2"/>
    <property type="match status" value="1"/>
</dbReference>
<comment type="caution">
    <text evidence="8">The sequence shown here is derived from an EMBL/GenBank/DDBJ whole genome shotgun (WGS) entry which is preliminary data.</text>
</comment>
<dbReference type="OrthoDB" id="9813903at2"/>
<dbReference type="Pfam" id="PF10114">
    <property type="entry name" value="PocR"/>
    <property type="match status" value="1"/>
</dbReference>
<evidence type="ECO:0000259" key="7">
    <source>
        <dbReference type="PROSITE" id="PS50887"/>
    </source>
</evidence>
<evidence type="ECO:0000256" key="4">
    <source>
        <dbReference type="ARBA" id="ARBA00034247"/>
    </source>
</evidence>
<dbReference type="NCBIfam" id="TIGR00229">
    <property type="entry name" value="sensory_box"/>
    <property type="match status" value="1"/>
</dbReference>
<organism evidence="8 9">
    <name type="scientific">Azomonas agilis</name>
    <dbReference type="NCBI Taxonomy" id="116849"/>
    <lineage>
        <taxon>Bacteria</taxon>
        <taxon>Pseudomonadati</taxon>
        <taxon>Pseudomonadota</taxon>
        <taxon>Gammaproteobacteria</taxon>
        <taxon>Pseudomonadales</taxon>
        <taxon>Pseudomonadaceae</taxon>
        <taxon>Azomonas</taxon>
    </lineage>
</organism>
<evidence type="ECO:0000256" key="5">
    <source>
        <dbReference type="SAM" id="Coils"/>
    </source>
</evidence>
<dbReference type="SUPFAM" id="SSF55781">
    <property type="entry name" value="GAF domain-like"/>
    <property type="match status" value="1"/>
</dbReference>
<dbReference type="SMART" id="SM00091">
    <property type="entry name" value="PAS"/>
    <property type="match status" value="1"/>
</dbReference>
<evidence type="ECO:0000256" key="1">
    <source>
        <dbReference type="ARBA" id="ARBA00001946"/>
    </source>
</evidence>
<dbReference type="InterPro" id="IPR003018">
    <property type="entry name" value="GAF"/>
</dbReference>
<keyword evidence="9" id="KW-1185">Reference proteome</keyword>
<evidence type="ECO:0000313" key="9">
    <source>
        <dbReference type="Proteomes" id="UP000319627"/>
    </source>
</evidence>
<feature type="domain" description="PAS" evidence="6">
    <location>
        <begin position="221"/>
        <end position="263"/>
    </location>
</feature>
<dbReference type="NCBIfam" id="TIGR00254">
    <property type="entry name" value="GGDEF"/>
    <property type="match status" value="1"/>
</dbReference>
<dbReference type="EC" id="2.7.7.65" evidence="3"/>
<dbReference type="Gene3D" id="3.30.450.20">
    <property type="entry name" value="PAS domain"/>
    <property type="match status" value="1"/>
</dbReference>
<dbReference type="PANTHER" id="PTHR45138">
    <property type="entry name" value="REGULATORY COMPONENTS OF SENSORY TRANSDUCTION SYSTEM"/>
    <property type="match status" value="1"/>
</dbReference>
<dbReference type="InterPro" id="IPR029787">
    <property type="entry name" value="Nucleotide_cyclase"/>
</dbReference>
<dbReference type="InterPro" id="IPR029016">
    <property type="entry name" value="GAF-like_dom_sf"/>
</dbReference>
<evidence type="ECO:0000313" key="8">
    <source>
        <dbReference type="EMBL" id="TWH63992.1"/>
    </source>
</evidence>
<dbReference type="GO" id="GO:0043709">
    <property type="term" value="P:cell adhesion involved in single-species biofilm formation"/>
    <property type="evidence" value="ECO:0007669"/>
    <property type="project" value="TreeGrafter"/>
</dbReference>
<dbReference type="CDD" id="cd01949">
    <property type="entry name" value="GGDEF"/>
    <property type="match status" value="1"/>
</dbReference>
<dbReference type="Proteomes" id="UP000319627">
    <property type="component" value="Unassembled WGS sequence"/>
</dbReference>
<dbReference type="PROSITE" id="PS50887">
    <property type="entry name" value="GGDEF"/>
    <property type="match status" value="1"/>
</dbReference>
<accession>A0A562HZA0</accession>
<dbReference type="Gene3D" id="3.30.70.270">
    <property type="match status" value="1"/>
</dbReference>
<feature type="coiled-coil region" evidence="5">
    <location>
        <begin position="169"/>
        <end position="207"/>
    </location>
</feature>
<evidence type="ECO:0000256" key="3">
    <source>
        <dbReference type="ARBA" id="ARBA00012528"/>
    </source>
</evidence>
<dbReference type="SUPFAM" id="SSF55785">
    <property type="entry name" value="PYP-like sensor domain (PAS domain)"/>
    <property type="match status" value="1"/>
</dbReference>
<gene>
    <name evidence="8" type="ORF">LX59_02957</name>
</gene>
<dbReference type="PROSITE" id="PS50112">
    <property type="entry name" value="PAS"/>
    <property type="match status" value="1"/>
</dbReference>
<feature type="domain" description="GGDEF" evidence="7">
    <location>
        <begin position="547"/>
        <end position="681"/>
    </location>
</feature>
<dbReference type="InterPro" id="IPR043128">
    <property type="entry name" value="Rev_trsase/Diguanyl_cyclase"/>
</dbReference>
<dbReference type="PANTHER" id="PTHR45138:SF9">
    <property type="entry name" value="DIGUANYLATE CYCLASE DGCM-RELATED"/>
    <property type="match status" value="1"/>
</dbReference>
<dbReference type="GO" id="GO:0005886">
    <property type="term" value="C:plasma membrane"/>
    <property type="evidence" value="ECO:0007669"/>
    <property type="project" value="UniProtKB-SubCell"/>
</dbReference>
<dbReference type="AlphaFoldDB" id="A0A562HZA0"/>
<name>A0A562HZA0_9GAMM</name>
<dbReference type="SMART" id="SM00267">
    <property type="entry name" value="GGDEF"/>
    <property type="match status" value="1"/>
</dbReference>
<dbReference type="InterPro" id="IPR000014">
    <property type="entry name" value="PAS"/>
</dbReference>
<dbReference type="RefSeq" id="WP_144573225.1">
    <property type="nucleotide sequence ID" value="NZ_VLKG01000015.1"/>
</dbReference>
<comment type="catalytic activity">
    <reaction evidence="4">
        <text>2 GTP = 3',3'-c-di-GMP + 2 diphosphate</text>
        <dbReference type="Rhea" id="RHEA:24898"/>
        <dbReference type="ChEBI" id="CHEBI:33019"/>
        <dbReference type="ChEBI" id="CHEBI:37565"/>
        <dbReference type="ChEBI" id="CHEBI:58805"/>
        <dbReference type="EC" id="2.7.7.65"/>
    </reaction>
</comment>
<dbReference type="SUPFAM" id="SSF55073">
    <property type="entry name" value="Nucleotide cyclase"/>
    <property type="match status" value="1"/>
</dbReference>
<dbReference type="EMBL" id="VLKG01000015">
    <property type="protein sequence ID" value="TWH63992.1"/>
    <property type="molecule type" value="Genomic_DNA"/>
</dbReference>
<protein>
    <recommendedName>
        <fullName evidence="3">diguanylate cyclase</fullName>
        <ecNumber evidence="3">2.7.7.65</ecNumber>
    </recommendedName>
</protein>
<dbReference type="InterPro" id="IPR000160">
    <property type="entry name" value="GGDEF_dom"/>
</dbReference>
<dbReference type="Pfam" id="PF00990">
    <property type="entry name" value="GGDEF"/>
    <property type="match status" value="1"/>
</dbReference>
<dbReference type="InterPro" id="IPR050469">
    <property type="entry name" value="Diguanylate_Cyclase"/>
</dbReference>
<reference evidence="8 9" key="1">
    <citation type="submission" date="2019-07" db="EMBL/GenBank/DDBJ databases">
        <title>Genomic Encyclopedia of Type Strains, Phase I: the one thousand microbial genomes (KMG-I) project.</title>
        <authorList>
            <person name="Kyrpides N."/>
        </authorList>
    </citation>
    <scope>NUCLEOTIDE SEQUENCE [LARGE SCALE GENOMIC DNA]</scope>
    <source>
        <strain evidence="8 9">DSM 375</strain>
    </source>
</reference>
<dbReference type="SMART" id="SM00065">
    <property type="entry name" value="GAF"/>
    <property type="match status" value="1"/>
</dbReference>
<dbReference type="InterPro" id="IPR018771">
    <property type="entry name" value="PocR_dom"/>
</dbReference>
<evidence type="ECO:0000259" key="6">
    <source>
        <dbReference type="PROSITE" id="PS50112"/>
    </source>
</evidence>